<dbReference type="EMBL" id="KZ825917">
    <property type="protein sequence ID" value="PYH92408.1"/>
    <property type="molecule type" value="Genomic_DNA"/>
</dbReference>
<dbReference type="SUPFAM" id="SSF81383">
    <property type="entry name" value="F-box domain"/>
    <property type="match status" value="1"/>
</dbReference>
<accession>A0A319DW61</accession>
<gene>
    <name evidence="1" type="ORF">BO71DRAFT_357420</name>
</gene>
<dbReference type="AlphaFoldDB" id="A0A319DW61"/>
<proteinExistence type="predicted"/>
<dbReference type="VEuPathDB" id="FungiDB:BO71DRAFT_357420"/>
<keyword evidence="2" id="KW-1185">Reference proteome</keyword>
<evidence type="ECO:0000313" key="2">
    <source>
        <dbReference type="Proteomes" id="UP000247810"/>
    </source>
</evidence>
<dbReference type="OrthoDB" id="4381838at2759"/>
<sequence>MNENDAIATTSVRLLIQQCRSRSKRGLATRKSILVVQCRLSTLPLELQYMIMDYLDFQDICTMKRCILWTVADGYWKSRPQRGLFYEVDQILEEDLDWMWLCLKLELIKFPPPREGSEAFLQGVEGVSGRVK</sequence>
<protein>
    <recommendedName>
        <fullName evidence="3">F-box domain-containing protein</fullName>
    </recommendedName>
</protein>
<name>A0A319DW61_9EURO</name>
<evidence type="ECO:0000313" key="1">
    <source>
        <dbReference type="EMBL" id="PYH92408.1"/>
    </source>
</evidence>
<evidence type="ECO:0008006" key="3">
    <source>
        <dbReference type="Google" id="ProtNLM"/>
    </source>
</evidence>
<organism evidence="1 2">
    <name type="scientific">Aspergillus ellipticus CBS 707.79</name>
    <dbReference type="NCBI Taxonomy" id="1448320"/>
    <lineage>
        <taxon>Eukaryota</taxon>
        <taxon>Fungi</taxon>
        <taxon>Dikarya</taxon>
        <taxon>Ascomycota</taxon>
        <taxon>Pezizomycotina</taxon>
        <taxon>Eurotiomycetes</taxon>
        <taxon>Eurotiomycetidae</taxon>
        <taxon>Eurotiales</taxon>
        <taxon>Aspergillaceae</taxon>
        <taxon>Aspergillus</taxon>
        <taxon>Aspergillus subgen. Circumdati</taxon>
    </lineage>
</organism>
<dbReference type="Proteomes" id="UP000247810">
    <property type="component" value="Unassembled WGS sequence"/>
</dbReference>
<dbReference type="InterPro" id="IPR036047">
    <property type="entry name" value="F-box-like_dom_sf"/>
</dbReference>
<reference evidence="1 2" key="1">
    <citation type="submission" date="2018-02" db="EMBL/GenBank/DDBJ databases">
        <title>The genomes of Aspergillus section Nigri reveals drivers in fungal speciation.</title>
        <authorList>
            <consortium name="DOE Joint Genome Institute"/>
            <person name="Vesth T.C."/>
            <person name="Nybo J."/>
            <person name="Theobald S."/>
            <person name="Brandl J."/>
            <person name="Frisvad J.C."/>
            <person name="Nielsen K.F."/>
            <person name="Lyhne E.K."/>
            <person name="Kogle M.E."/>
            <person name="Kuo A."/>
            <person name="Riley R."/>
            <person name="Clum A."/>
            <person name="Nolan M."/>
            <person name="Lipzen A."/>
            <person name="Salamov A."/>
            <person name="Henrissat B."/>
            <person name="Wiebenga A."/>
            <person name="De vries R.P."/>
            <person name="Grigoriev I.V."/>
            <person name="Mortensen U.H."/>
            <person name="Andersen M.R."/>
            <person name="Baker S.E."/>
        </authorList>
    </citation>
    <scope>NUCLEOTIDE SEQUENCE [LARGE SCALE GENOMIC DNA]</scope>
    <source>
        <strain evidence="1 2">CBS 707.79</strain>
    </source>
</reference>